<feature type="transmembrane region" description="Helical" evidence="2">
    <location>
        <begin position="52"/>
        <end position="70"/>
    </location>
</feature>
<accession>A0ABP1FK69</accession>
<dbReference type="EMBL" id="CAXHTA020000002">
    <property type="protein sequence ID" value="CAL5219599.1"/>
    <property type="molecule type" value="Genomic_DNA"/>
</dbReference>
<dbReference type="Pfam" id="PF08636">
    <property type="entry name" value="Pkr1"/>
    <property type="match status" value="1"/>
</dbReference>
<keyword evidence="2" id="KW-0472">Membrane</keyword>
<dbReference type="InterPro" id="IPR013945">
    <property type="entry name" value="Pkr1"/>
</dbReference>
<feature type="region of interest" description="Disordered" evidence="1">
    <location>
        <begin position="84"/>
        <end position="112"/>
    </location>
</feature>
<evidence type="ECO:0000256" key="2">
    <source>
        <dbReference type="SAM" id="Phobius"/>
    </source>
</evidence>
<protein>
    <submittedName>
        <fullName evidence="3">G1463 protein</fullName>
    </submittedName>
</protein>
<feature type="transmembrane region" description="Helical" evidence="2">
    <location>
        <begin position="20"/>
        <end position="40"/>
    </location>
</feature>
<feature type="compositionally biased region" description="Polar residues" evidence="1">
    <location>
        <begin position="102"/>
        <end position="112"/>
    </location>
</feature>
<keyword evidence="2" id="KW-0812">Transmembrane</keyword>
<comment type="caution">
    <text evidence="3">The sequence shown here is derived from an EMBL/GenBank/DDBJ whole genome shotgun (WGS) entry which is preliminary data.</text>
</comment>
<sequence>MWVEDVLYGALANGVNKPTILALNAALFGCILSLVALLALSINGAPSLVPHVAFLLFLAVGLLFLINWFIQQVGTVETQDQRKELFGDAADTEPTPALTEPAQASQIGRKQE</sequence>
<proteinExistence type="predicted"/>
<evidence type="ECO:0000313" key="4">
    <source>
        <dbReference type="Proteomes" id="UP001497392"/>
    </source>
</evidence>
<evidence type="ECO:0000313" key="3">
    <source>
        <dbReference type="EMBL" id="CAL5219599.1"/>
    </source>
</evidence>
<dbReference type="Proteomes" id="UP001497392">
    <property type="component" value="Unassembled WGS sequence"/>
</dbReference>
<organism evidence="3 4">
    <name type="scientific">Coccomyxa viridis</name>
    <dbReference type="NCBI Taxonomy" id="1274662"/>
    <lineage>
        <taxon>Eukaryota</taxon>
        <taxon>Viridiplantae</taxon>
        <taxon>Chlorophyta</taxon>
        <taxon>core chlorophytes</taxon>
        <taxon>Trebouxiophyceae</taxon>
        <taxon>Trebouxiophyceae incertae sedis</taxon>
        <taxon>Coccomyxaceae</taxon>
        <taxon>Coccomyxa</taxon>
    </lineage>
</organism>
<keyword evidence="4" id="KW-1185">Reference proteome</keyword>
<keyword evidence="2" id="KW-1133">Transmembrane helix</keyword>
<gene>
    <name evidence="3" type="primary">g1463</name>
    <name evidence="3" type="ORF">VP750_LOCUS1258</name>
</gene>
<name>A0ABP1FK69_9CHLO</name>
<evidence type="ECO:0000256" key="1">
    <source>
        <dbReference type="SAM" id="MobiDB-lite"/>
    </source>
</evidence>
<reference evidence="3 4" key="1">
    <citation type="submission" date="2024-06" db="EMBL/GenBank/DDBJ databases">
        <authorList>
            <person name="Kraege A."/>
            <person name="Thomma B."/>
        </authorList>
    </citation>
    <scope>NUCLEOTIDE SEQUENCE [LARGE SCALE GENOMIC DNA]</scope>
</reference>